<dbReference type="Gene3D" id="3.90.70.10">
    <property type="entry name" value="Cysteine proteinases"/>
    <property type="match status" value="1"/>
</dbReference>
<dbReference type="Gene3D" id="2.120.10.70">
    <property type="entry name" value="Fucose-specific lectin"/>
    <property type="match status" value="1"/>
</dbReference>
<comment type="caution">
    <text evidence="1">The sequence shown here is derived from an EMBL/GenBank/DDBJ whole genome shotgun (WGS) entry which is preliminary data.</text>
</comment>
<proteinExistence type="predicted"/>
<dbReference type="AlphaFoldDB" id="A0A8H5TZF0"/>
<keyword evidence="2" id="KW-1185">Reference proteome</keyword>
<organism evidence="1 2">
    <name type="scientific">Fusarium heterosporum</name>
    <dbReference type="NCBI Taxonomy" id="42747"/>
    <lineage>
        <taxon>Eukaryota</taxon>
        <taxon>Fungi</taxon>
        <taxon>Dikarya</taxon>
        <taxon>Ascomycota</taxon>
        <taxon>Pezizomycotina</taxon>
        <taxon>Sordariomycetes</taxon>
        <taxon>Hypocreomycetidae</taxon>
        <taxon>Hypocreales</taxon>
        <taxon>Nectriaceae</taxon>
        <taxon>Fusarium</taxon>
        <taxon>Fusarium heterosporum species complex</taxon>
    </lineage>
</organism>
<gene>
    <name evidence="1" type="ORF">FHETE_778</name>
</gene>
<accession>A0A8H5TZF0</accession>
<evidence type="ECO:0000313" key="2">
    <source>
        <dbReference type="Proteomes" id="UP000567885"/>
    </source>
</evidence>
<name>A0A8H5TZF0_FUSHE</name>
<dbReference type="InterPro" id="IPR038765">
    <property type="entry name" value="Papain-like_cys_pep_sf"/>
</dbReference>
<dbReference type="OrthoDB" id="640249at2759"/>
<dbReference type="SUPFAM" id="SSF89372">
    <property type="entry name" value="Fucose-specific lectin"/>
    <property type="match status" value="1"/>
</dbReference>
<sequence length="651" mass="72606">MGDMFKGRNQGHISDKFDPADKPYYYDGPKIDPAKFNAVRNLWDKYEDYLKPVYDQGRTSSCVANATAAAIRFLIHRLLNGGEHPESLHNVEQVSRLFIYYLARARGAMVDQGNLTEWPSGLNDEGSRIRDAFQSTNVYGVSAEKDWPWTEQDGAVIGVNDRPLDSAFENNALIKNIEFCRLDPDHTDAAEELMGQEEKEANGAITLFRLRQCLYEGYPVVFGFKFYWNELPVLHADLGDEFPSLKSLPSAKWDPAFGSHAVLAIGYDHSKERPQQPIKGSLNLGLTTWHESDLPRDKLHMSRARNANISTVTHGNSFDFWFTNSDGYLKRVASVHGSNLYCVDIESSPKPISDVVATVGVTETARCIYWFGPGSSLWVTKFDERSVEDMYVFSKEVTVTGEKVRFGPGTSVAAVIEDKSDASSQVFLVDQTGSIQVVSTHDHIEWKCHNLAVASVVRKESYIAALAFGSRKATAWWIGPTGLVQGYWNDGYSWTWASVESLFQDTRMHAALGSRIALASPRTDSLCVFWVSRHGTVQGLYCPGNNNNWKALDLSKLGPARADSDIKAVRYTSPTKDVIALVWVGPDDSIECGIGSLSGDTLNWEYERVTGYGAVSGGSPLGIVVHRFCLFVPFRDYNNQLNCVFNNSMYF</sequence>
<protein>
    <submittedName>
        <fullName evidence="1">Peptidase C1</fullName>
    </submittedName>
</protein>
<dbReference type="Proteomes" id="UP000567885">
    <property type="component" value="Unassembled WGS sequence"/>
</dbReference>
<dbReference type="EMBL" id="JAAGWQ010000011">
    <property type="protein sequence ID" value="KAF5679613.1"/>
    <property type="molecule type" value="Genomic_DNA"/>
</dbReference>
<evidence type="ECO:0000313" key="1">
    <source>
        <dbReference type="EMBL" id="KAF5679613.1"/>
    </source>
</evidence>
<dbReference type="SUPFAM" id="SSF54001">
    <property type="entry name" value="Cysteine proteinases"/>
    <property type="match status" value="1"/>
</dbReference>
<reference evidence="1 2" key="1">
    <citation type="submission" date="2020-05" db="EMBL/GenBank/DDBJ databases">
        <title>Identification and distribution of gene clusters putatively required for synthesis of sphingolipid metabolism inhibitors in phylogenetically diverse species of the filamentous fungus Fusarium.</title>
        <authorList>
            <person name="Kim H.-S."/>
            <person name="Busman M."/>
            <person name="Brown D.W."/>
            <person name="Divon H."/>
            <person name="Uhlig S."/>
            <person name="Proctor R.H."/>
        </authorList>
    </citation>
    <scope>NUCLEOTIDE SEQUENCE [LARGE SCALE GENOMIC DNA]</scope>
    <source>
        <strain evidence="1 2">NRRL 20693</strain>
    </source>
</reference>